<dbReference type="Proteomes" id="UP000001449">
    <property type="component" value="Chromosome 15"/>
</dbReference>
<dbReference type="OMA" id="MAYVERN"/>
<dbReference type="InParanoid" id="B8CD10"/>
<keyword evidence="6" id="KW-1185">Reference proteome</keyword>
<dbReference type="GO" id="GO:0000978">
    <property type="term" value="F:RNA polymerase II cis-regulatory region sequence-specific DNA binding"/>
    <property type="evidence" value="ECO:0000318"/>
    <property type="project" value="GO_Central"/>
</dbReference>
<name>B8CD10_THAPS</name>
<keyword evidence="2" id="KW-0238">DNA-binding</keyword>
<feature type="domain" description="Myb-like" evidence="3">
    <location>
        <begin position="1"/>
        <end position="47"/>
    </location>
</feature>
<evidence type="ECO:0000313" key="6">
    <source>
        <dbReference type="Proteomes" id="UP000001449"/>
    </source>
</evidence>
<dbReference type="PaxDb" id="35128-Thaps18795"/>
<dbReference type="InterPro" id="IPR009057">
    <property type="entry name" value="Homeodomain-like_sf"/>
</dbReference>
<dbReference type="RefSeq" id="XP_002294032.1">
    <property type="nucleotide sequence ID" value="XM_002293996.1"/>
</dbReference>
<reference evidence="5 6" key="1">
    <citation type="journal article" date="2004" name="Science">
        <title>The genome of the diatom Thalassiosira pseudonana: ecology, evolution, and metabolism.</title>
        <authorList>
            <person name="Armbrust E.V."/>
            <person name="Berges J.A."/>
            <person name="Bowler C."/>
            <person name="Green B.R."/>
            <person name="Martinez D."/>
            <person name="Putnam N.H."/>
            <person name="Zhou S."/>
            <person name="Allen A.E."/>
            <person name="Apt K.E."/>
            <person name="Bechner M."/>
            <person name="Brzezinski M.A."/>
            <person name="Chaal B.K."/>
            <person name="Chiovitti A."/>
            <person name="Davis A.K."/>
            <person name="Demarest M.S."/>
            <person name="Detter J.C."/>
            <person name="Glavina T."/>
            <person name="Goodstein D."/>
            <person name="Hadi M.Z."/>
            <person name="Hellsten U."/>
            <person name="Hildebrand M."/>
            <person name="Jenkins B.D."/>
            <person name="Jurka J."/>
            <person name="Kapitonov V.V."/>
            <person name="Kroger N."/>
            <person name="Lau W.W."/>
            <person name="Lane T.W."/>
            <person name="Larimer F.W."/>
            <person name="Lippmeier J.C."/>
            <person name="Lucas S."/>
            <person name="Medina M."/>
            <person name="Montsant A."/>
            <person name="Obornik M."/>
            <person name="Parker M.S."/>
            <person name="Palenik B."/>
            <person name="Pazour G.J."/>
            <person name="Richardson P.M."/>
            <person name="Rynearson T.A."/>
            <person name="Saito M.A."/>
            <person name="Schwartz D.C."/>
            <person name="Thamatrakoln K."/>
            <person name="Valentin K."/>
            <person name="Vardi A."/>
            <person name="Wilkerson F.P."/>
            <person name="Rokhsar D.S."/>
        </authorList>
    </citation>
    <scope>NUCLEOTIDE SEQUENCE [LARGE SCALE GENOMIC DNA]</scope>
    <source>
        <strain evidence="5 6">CCMP1335</strain>
    </source>
</reference>
<dbReference type="SMART" id="SM00717">
    <property type="entry name" value="SANT"/>
    <property type="match status" value="2"/>
</dbReference>
<evidence type="ECO:0000256" key="1">
    <source>
        <dbReference type="ARBA" id="ARBA00022737"/>
    </source>
</evidence>
<dbReference type="PANTHER" id="PTHR45614:SF274">
    <property type="entry name" value="MYB-LIKE DNA-BINDING PROTEIN"/>
    <property type="match status" value="1"/>
</dbReference>
<dbReference type="eggNOG" id="KOG0048">
    <property type="taxonomic scope" value="Eukaryota"/>
</dbReference>
<dbReference type="InterPro" id="IPR050560">
    <property type="entry name" value="MYB_TF"/>
</dbReference>
<dbReference type="HOGENOM" id="CLU_028567_26_4_1"/>
<feature type="domain" description="HTH myb-type" evidence="4">
    <location>
        <begin position="52"/>
        <end position="103"/>
    </location>
</feature>
<dbReference type="GO" id="GO:0005634">
    <property type="term" value="C:nucleus"/>
    <property type="evidence" value="ECO:0000318"/>
    <property type="project" value="GO_Central"/>
</dbReference>
<protein>
    <recommendedName>
        <fullName evidence="7">MYB DNA binding protein/ transcription factor-like protein</fullName>
    </recommendedName>
</protein>
<dbReference type="GO" id="GO:0000981">
    <property type="term" value="F:DNA-binding transcription factor activity, RNA polymerase II-specific"/>
    <property type="evidence" value="ECO:0000318"/>
    <property type="project" value="GO_Central"/>
</dbReference>
<feature type="non-terminal residue" evidence="5">
    <location>
        <position position="105"/>
    </location>
</feature>
<dbReference type="PROSITE" id="PS50090">
    <property type="entry name" value="MYB_LIKE"/>
    <property type="match status" value="2"/>
</dbReference>
<dbReference type="KEGG" id="tps:THAPSDRAFT_18795"/>
<proteinExistence type="predicted"/>
<keyword evidence="1" id="KW-0677">Repeat</keyword>
<evidence type="ECO:0000259" key="3">
    <source>
        <dbReference type="PROSITE" id="PS50090"/>
    </source>
</evidence>
<dbReference type="EMBL" id="CM000650">
    <property type="protein sequence ID" value="EED88387.1"/>
    <property type="molecule type" value="Genomic_DNA"/>
</dbReference>
<feature type="domain" description="HTH myb-type" evidence="4">
    <location>
        <begin position="1"/>
        <end position="51"/>
    </location>
</feature>
<evidence type="ECO:0008006" key="7">
    <source>
        <dbReference type="Google" id="ProtNLM"/>
    </source>
</evidence>
<evidence type="ECO:0000259" key="4">
    <source>
        <dbReference type="PROSITE" id="PS51294"/>
    </source>
</evidence>
<dbReference type="Pfam" id="PF13921">
    <property type="entry name" value="Myb_DNA-bind_6"/>
    <property type="match status" value="1"/>
</dbReference>
<feature type="domain" description="Myb-like" evidence="3">
    <location>
        <begin position="48"/>
        <end position="99"/>
    </location>
</feature>
<dbReference type="InterPro" id="IPR017930">
    <property type="entry name" value="Myb_dom"/>
</dbReference>
<dbReference type="Gene3D" id="1.10.10.60">
    <property type="entry name" value="Homeodomain-like"/>
    <property type="match status" value="2"/>
</dbReference>
<dbReference type="PANTHER" id="PTHR45614">
    <property type="entry name" value="MYB PROTEIN-RELATED"/>
    <property type="match status" value="1"/>
</dbReference>
<dbReference type="GeneID" id="7444004"/>
<evidence type="ECO:0000313" key="5">
    <source>
        <dbReference type="EMBL" id="EED88387.1"/>
    </source>
</evidence>
<organism evidence="5 6">
    <name type="scientific">Thalassiosira pseudonana</name>
    <name type="common">Marine diatom</name>
    <name type="synonym">Cyclotella nana</name>
    <dbReference type="NCBI Taxonomy" id="35128"/>
    <lineage>
        <taxon>Eukaryota</taxon>
        <taxon>Sar</taxon>
        <taxon>Stramenopiles</taxon>
        <taxon>Ochrophyta</taxon>
        <taxon>Bacillariophyta</taxon>
        <taxon>Coscinodiscophyceae</taxon>
        <taxon>Thalassiosirophycidae</taxon>
        <taxon>Thalassiosirales</taxon>
        <taxon>Thalassiosiraceae</taxon>
        <taxon>Thalassiosira</taxon>
    </lineage>
</organism>
<dbReference type="GO" id="GO:0006355">
    <property type="term" value="P:regulation of DNA-templated transcription"/>
    <property type="evidence" value="ECO:0000318"/>
    <property type="project" value="GO_Central"/>
</dbReference>
<reference evidence="5 6" key="2">
    <citation type="journal article" date="2008" name="Nature">
        <title>The Phaeodactylum genome reveals the evolutionary history of diatom genomes.</title>
        <authorList>
            <person name="Bowler C."/>
            <person name="Allen A.E."/>
            <person name="Badger J.H."/>
            <person name="Grimwood J."/>
            <person name="Jabbari K."/>
            <person name="Kuo A."/>
            <person name="Maheswari U."/>
            <person name="Martens C."/>
            <person name="Maumus F."/>
            <person name="Otillar R.P."/>
            <person name="Rayko E."/>
            <person name="Salamov A."/>
            <person name="Vandepoele K."/>
            <person name="Beszteri B."/>
            <person name="Gruber A."/>
            <person name="Heijde M."/>
            <person name="Katinka M."/>
            <person name="Mock T."/>
            <person name="Valentin K."/>
            <person name="Verret F."/>
            <person name="Berges J.A."/>
            <person name="Brownlee C."/>
            <person name="Cadoret J.P."/>
            <person name="Chiovitti A."/>
            <person name="Choi C.J."/>
            <person name="Coesel S."/>
            <person name="De Martino A."/>
            <person name="Detter J.C."/>
            <person name="Durkin C."/>
            <person name="Falciatore A."/>
            <person name="Fournet J."/>
            <person name="Haruta M."/>
            <person name="Huysman M.J."/>
            <person name="Jenkins B.D."/>
            <person name="Jiroutova K."/>
            <person name="Jorgensen R.E."/>
            <person name="Joubert Y."/>
            <person name="Kaplan A."/>
            <person name="Kroger N."/>
            <person name="Kroth P.G."/>
            <person name="La Roche J."/>
            <person name="Lindquist E."/>
            <person name="Lommer M."/>
            <person name="Martin-Jezequel V."/>
            <person name="Lopez P.J."/>
            <person name="Lucas S."/>
            <person name="Mangogna M."/>
            <person name="McGinnis K."/>
            <person name="Medlin L.K."/>
            <person name="Montsant A."/>
            <person name="Oudot-Le Secq M.P."/>
            <person name="Napoli C."/>
            <person name="Obornik M."/>
            <person name="Parker M.S."/>
            <person name="Petit J.L."/>
            <person name="Porcel B.M."/>
            <person name="Poulsen N."/>
            <person name="Robison M."/>
            <person name="Rychlewski L."/>
            <person name="Rynearson T.A."/>
            <person name="Schmutz J."/>
            <person name="Shapiro H."/>
            <person name="Siaut M."/>
            <person name="Stanley M."/>
            <person name="Sussman M.R."/>
            <person name="Taylor A.R."/>
            <person name="Vardi A."/>
            <person name="von Dassow P."/>
            <person name="Vyverman W."/>
            <person name="Willis A."/>
            <person name="Wyrwicz L.S."/>
            <person name="Rokhsar D.S."/>
            <person name="Weissenbach J."/>
            <person name="Armbrust E.V."/>
            <person name="Green B.R."/>
            <person name="Van de Peer Y."/>
            <person name="Grigoriev I.V."/>
        </authorList>
    </citation>
    <scope>NUCLEOTIDE SEQUENCE [LARGE SCALE GENOMIC DNA]</scope>
    <source>
        <strain evidence="5 6">CCMP1335</strain>
    </source>
</reference>
<dbReference type="PROSITE" id="PS51294">
    <property type="entry name" value="HTH_MYB"/>
    <property type="match status" value="2"/>
</dbReference>
<gene>
    <name evidence="5" type="ORF">THAPSDRAFT_18795</name>
</gene>
<feature type="non-terminal residue" evidence="5">
    <location>
        <position position="1"/>
    </location>
</feature>
<dbReference type="InterPro" id="IPR001005">
    <property type="entry name" value="SANT/Myb"/>
</dbReference>
<evidence type="ECO:0000256" key="2">
    <source>
        <dbReference type="ARBA" id="ARBA00023125"/>
    </source>
</evidence>
<accession>B8CD10</accession>
<sequence>KGPWTDREDAKVRELVGKYGAKKWSQIAEELPGRIGKQCRERWHNHLNPDIKKSPWSEDEDRVILQAQKDGIGNRWADIAKMLNGRTDNSIKNHWNSSMKRKVEK</sequence>
<dbReference type="CDD" id="cd00167">
    <property type="entry name" value="SANT"/>
    <property type="match status" value="2"/>
</dbReference>
<dbReference type="AlphaFoldDB" id="B8CD10"/>
<dbReference type="SUPFAM" id="SSF46689">
    <property type="entry name" value="Homeodomain-like"/>
    <property type="match status" value="1"/>
</dbReference>
<dbReference type="FunFam" id="1.10.10.60:FF:000010">
    <property type="entry name" value="Transcriptional activator Myb isoform A"/>
    <property type="match status" value="1"/>
</dbReference>